<proteinExistence type="predicted"/>
<organism evidence="1 2">
    <name type="scientific">Nitzschia inconspicua</name>
    <dbReference type="NCBI Taxonomy" id="303405"/>
    <lineage>
        <taxon>Eukaryota</taxon>
        <taxon>Sar</taxon>
        <taxon>Stramenopiles</taxon>
        <taxon>Ochrophyta</taxon>
        <taxon>Bacillariophyta</taxon>
        <taxon>Bacillariophyceae</taxon>
        <taxon>Bacillariophycidae</taxon>
        <taxon>Bacillariales</taxon>
        <taxon>Bacillariaceae</taxon>
        <taxon>Nitzschia</taxon>
    </lineage>
</organism>
<evidence type="ECO:0000313" key="2">
    <source>
        <dbReference type="Proteomes" id="UP000693970"/>
    </source>
</evidence>
<comment type="caution">
    <text evidence="1">The sequence shown here is derived from an EMBL/GenBank/DDBJ whole genome shotgun (WGS) entry which is preliminary data.</text>
</comment>
<keyword evidence="2" id="KW-1185">Reference proteome</keyword>
<dbReference type="EMBL" id="JAGRRH010000015">
    <property type="protein sequence ID" value="KAG7357235.1"/>
    <property type="molecule type" value="Genomic_DNA"/>
</dbReference>
<name>A0A9K3PRH3_9STRA</name>
<dbReference type="AlphaFoldDB" id="A0A9K3PRH3"/>
<dbReference type="Proteomes" id="UP000693970">
    <property type="component" value="Unassembled WGS sequence"/>
</dbReference>
<reference evidence="1" key="2">
    <citation type="submission" date="2021-04" db="EMBL/GenBank/DDBJ databases">
        <authorList>
            <person name="Podell S."/>
        </authorList>
    </citation>
    <scope>NUCLEOTIDE SEQUENCE</scope>
    <source>
        <strain evidence="1">Hildebrandi</strain>
    </source>
</reference>
<reference evidence="1" key="1">
    <citation type="journal article" date="2021" name="Sci. Rep.">
        <title>Diploid genomic architecture of Nitzschia inconspicua, an elite biomass production diatom.</title>
        <authorList>
            <person name="Oliver A."/>
            <person name="Podell S."/>
            <person name="Pinowska A."/>
            <person name="Traller J.C."/>
            <person name="Smith S.R."/>
            <person name="McClure R."/>
            <person name="Beliaev A."/>
            <person name="Bohutskyi P."/>
            <person name="Hill E.A."/>
            <person name="Rabines A."/>
            <person name="Zheng H."/>
            <person name="Allen L.Z."/>
            <person name="Kuo A."/>
            <person name="Grigoriev I.V."/>
            <person name="Allen A.E."/>
            <person name="Hazlebeck D."/>
            <person name="Allen E.E."/>
        </authorList>
    </citation>
    <scope>NUCLEOTIDE SEQUENCE</scope>
    <source>
        <strain evidence="1">Hildebrandi</strain>
    </source>
</reference>
<sequence>MAMQEAPPYHLPTIGGSLLHVLENDTGRNRGPGESENDASINTRHLRGLSHENTTNHPALLLHTTNNNHGGSCIHEQKTNHNRKRRRCILLCGPEKSGKSSLAMDIAYSKTSMAPPCLCLDTNMCRCTTVTMYMPVAVPPASAKAATSDEEEFPLSCRRVGMEEATEDPSKGGRYQDWNPHILKRIRIHRVASVRELLVDLLGMLGKPLQEQPRLGGAIIIDDLDTIVMRDPNIGRVSGNYGNGHRSATTTAILQTIAVASDTALALESLRIGTSTVGNPISVVATTKDVRMVLSPCIDTIVTLRHIPGDIDSTQWTIPSLQNQDKKDSEVGDNITVCSLWQAEIRSSLYSSPELMEEQISIVDYAIVESETKFGDKELRWKSGGTRLGV</sequence>
<evidence type="ECO:0000313" key="1">
    <source>
        <dbReference type="EMBL" id="KAG7357235.1"/>
    </source>
</evidence>
<gene>
    <name evidence="1" type="ORF">IV203_001923</name>
</gene>
<accession>A0A9K3PRH3</accession>
<protein>
    <submittedName>
        <fullName evidence="1">Uncharacterized protein</fullName>
    </submittedName>
</protein>